<accession>A0A2P5D866</accession>
<dbReference type="OrthoDB" id="1072226at2759"/>
<dbReference type="GO" id="GO:0006508">
    <property type="term" value="P:proteolysis"/>
    <property type="evidence" value="ECO:0007669"/>
    <property type="project" value="UniProtKB-KW"/>
</dbReference>
<reference evidence="6" key="1">
    <citation type="submission" date="2016-06" db="EMBL/GenBank/DDBJ databases">
        <title>Parallel loss of symbiosis genes in relatives of nitrogen-fixing non-legume Parasponia.</title>
        <authorList>
            <person name="Van Velzen R."/>
            <person name="Holmer R."/>
            <person name="Bu F."/>
            <person name="Rutten L."/>
            <person name="Van Zeijl A."/>
            <person name="Liu W."/>
            <person name="Santuari L."/>
            <person name="Cao Q."/>
            <person name="Sharma T."/>
            <person name="Shen D."/>
            <person name="Roswanjaya Y."/>
            <person name="Wardhani T."/>
            <person name="Kalhor M.S."/>
            <person name="Jansen J."/>
            <person name="Van den Hoogen J."/>
            <person name="Gungor B."/>
            <person name="Hartog M."/>
            <person name="Hontelez J."/>
            <person name="Verver J."/>
            <person name="Yang W.-C."/>
            <person name="Schijlen E."/>
            <person name="Repin R."/>
            <person name="Schilthuizen M."/>
            <person name="Schranz E."/>
            <person name="Heidstra R."/>
            <person name="Miyata K."/>
            <person name="Fedorova E."/>
            <person name="Kohlen W."/>
            <person name="Bisseling T."/>
            <person name="Smit S."/>
            <person name="Geurts R."/>
        </authorList>
    </citation>
    <scope>NUCLEOTIDE SEQUENCE [LARGE SCALE GENOMIC DNA]</scope>
    <source>
        <strain evidence="6">cv. RG33-2</strain>
    </source>
</reference>
<dbReference type="PANTHER" id="PTHR47967:SF136">
    <property type="match status" value="1"/>
</dbReference>
<evidence type="ECO:0000256" key="3">
    <source>
        <dbReference type="ARBA" id="ARBA00022801"/>
    </source>
</evidence>
<evidence type="ECO:0000259" key="4">
    <source>
        <dbReference type="PROSITE" id="PS51767"/>
    </source>
</evidence>
<dbReference type="PROSITE" id="PS51767">
    <property type="entry name" value="PEPTIDASE_A1"/>
    <property type="match status" value="1"/>
</dbReference>
<organism evidence="5 6">
    <name type="scientific">Trema orientale</name>
    <name type="common">Charcoal tree</name>
    <name type="synonym">Celtis orientalis</name>
    <dbReference type="NCBI Taxonomy" id="63057"/>
    <lineage>
        <taxon>Eukaryota</taxon>
        <taxon>Viridiplantae</taxon>
        <taxon>Streptophyta</taxon>
        <taxon>Embryophyta</taxon>
        <taxon>Tracheophyta</taxon>
        <taxon>Spermatophyta</taxon>
        <taxon>Magnoliopsida</taxon>
        <taxon>eudicotyledons</taxon>
        <taxon>Gunneridae</taxon>
        <taxon>Pentapetalae</taxon>
        <taxon>rosids</taxon>
        <taxon>fabids</taxon>
        <taxon>Rosales</taxon>
        <taxon>Cannabaceae</taxon>
        <taxon>Trema</taxon>
    </lineage>
</organism>
<dbReference type="Proteomes" id="UP000237000">
    <property type="component" value="Unassembled WGS sequence"/>
</dbReference>
<proteinExistence type="inferred from homology"/>
<dbReference type="EMBL" id="JXTC01000288">
    <property type="protein sequence ID" value="PON69499.1"/>
    <property type="molecule type" value="Genomic_DNA"/>
</dbReference>
<dbReference type="InterPro" id="IPR032861">
    <property type="entry name" value="TAXi_N"/>
</dbReference>
<dbReference type="PANTHER" id="PTHR47967">
    <property type="entry name" value="OS07G0603500 PROTEIN-RELATED"/>
    <property type="match status" value="1"/>
</dbReference>
<comment type="similarity">
    <text evidence="1">Belongs to the peptidase A1 family.</text>
</comment>
<dbReference type="Pfam" id="PF14543">
    <property type="entry name" value="TAXi_N"/>
    <property type="match status" value="1"/>
</dbReference>
<evidence type="ECO:0000313" key="6">
    <source>
        <dbReference type="Proteomes" id="UP000237000"/>
    </source>
</evidence>
<keyword evidence="3" id="KW-0378">Hydrolase</keyword>
<feature type="domain" description="Peptidase A1" evidence="4">
    <location>
        <begin position="1"/>
        <end position="96"/>
    </location>
</feature>
<dbReference type="GO" id="GO:0008233">
    <property type="term" value="F:peptidase activity"/>
    <property type="evidence" value="ECO:0007669"/>
    <property type="project" value="UniProtKB-KW"/>
</dbReference>
<dbReference type="InterPro" id="IPR051708">
    <property type="entry name" value="Plant_Aspart_Prot_A1"/>
</dbReference>
<dbReference type="InterPro" id="IPR021109">
    <property type="entry name" value="Peptidase_aspartic_dom_sf"/>
</dbReference>
<gene>
    <name evidence="5" type="ORF">TorRG33x02_259250</name>
</gene>
<dbReference type="STRING" id="63057.A0A2P5D866"/>
<comment type="caution">
    <text evidence="5">The sequence shown here is derived from an EMBL/GenBank/DDBJ whole genome shotgun (WGS) entry which is preliminary data.</text>
</comment>
<evidence type="ECO:0000313" key="5">
    <source>
        <dbReference type="EMBL" id="PON69499.1"/>
    </source>
</evidence>
<dbReference type="InterPro" id="IPR033121">
    <property type="entry name" value="PEPTIDASE_A1"/>
</dbReference>
<keyword evidence="6" id="KW-1185">Reference proteome</keyword>
<dbReference type="AlphaFoldDB" id="A0A2P5D866"/>
<dbReference type="Gene3D" id="2.40.70.10">
    <property type="entry name" value="Acid Proteases"/>
    <property type="match status" value="1"/>
</dbReference>
<dbReference type="InParanoid" id="A0A2P5D866"/>
<protein>
    <submittedName>
        <fullName evidence="5">Aspartic peptidase</fullName>
    </submittedName>
</protein>
<sequence length="96" mass="10777">MIDSGSDDIWVQCEGCKTCFEIKGGSFKFQSSSTFRYLPCDNPLCVPKLCQSGHCVYDIRYLGSTAVPGVLSSDTFSFPTDYTSIPNIVFWLRLRE</sequence>
<name>A0A2P5D866_TREOI</name>
<keyword evidence="2" id="KW-0645">Protease</keyword>
<evidence type="ECO:0000256" key="2">
    <source>
        <dbReference type="ARBA" id="ARBA00022670"/>
    </source>
</evidence>
<dbReference type="SUPFAM" id="SSF50630">
    <property type="entry name" value="Acid proteases"/>
    <property type="match status" value="1"/>
</dbReference>
<evidence type="ECO:0000256" key="1">
    <source>
        <dbReference type="ARBA" id="ARBA00007447"/>
    </source>
</evidence>